<dbReference type="InterPro" id="IPR013783">
    <property type="entry name" value="Ig-like_fold"/>
</dbReference>
<evidence type="ECO:0000256" key="4">
    <source>
        <dbReference type="ARBA" id="ARBA00022692"/>
    </source>
</evidence>
<evidence type="ECO:0000256" key="1">
    <source>
        <dbReference type="ARBA" id="ARBA00004141"/>
    </source>
</evidence>
<keyword evidence="17" id="KW-1185">Reference proteome</keyword>
<evidence type="ECO:0000259" key="16">
    <source>
        <dbReference type="PROSITE" id="PS50835"/>
    </source>
</evidence>
<dbReference type="InterPro" id="IPR001611">
    <property type="entry name" value="Leu-rich_rpt"/>
</dbReference>
<feature type="transmembrane region" description="Helical" evidence="12">
    <location>
        <begin position="1035"/>
        <end position="1059"/>
    </location>
</feature>
<evidence type="ECO:0000256" key="3">
    <source>
        <dbReference type="ARBA" id="ARBA00022614"/>
    </source>
</evidence>
<dbReference type="AlphaFoldDB" id="A0A914XRU5"/>
<keyword evidence="3" id="KW-0433">Leucine-rich repeat</keyword>
<evidence type="ECO:0000256" key="10">
    <source>
        <dbReference type="ARBA" id="ARBA00023170"/>
    </source>
</evidence>
<proteinExistence type="inferred from homology"/>
<evidence type="ECO:0000256" key="5">
    <source>
        <dbReference type="ARBA" id="ARBA00022729"/>
    </source>
</evidence>
<protein>
    <submittedName>
        <fullName evidence="18">Adhesion G protein-coupled receptor A3</fullName>
    </submittedName>
</protein>
<dbReference type="InterPro" id="IPR001879">
    <property type="entry name" value="GPCR_2_extracellular_dom"/>
</dbReference>
<dbReference type="PROSITE" id="PS50835">
    <property type="entry name" value="IG_LIKE"/>
    <property type="match status" value="1"/>
</dbReference>
<dbReference type="PANTHER" id="PTHR45930">
    <property type="entry name" value="G-PROTEIN COUPLED RECEPTOR 124-LIKE PROTEIN"/>
    <property type="match status" value="1"/>
</dbReference>
<feature type="domain" description="G-protein coupled receptors family 2 profile 1" evidence="14">
    <location>
        <begin position="363"/>
        <end position="417"/>
    </location>
</feature>
<evidence type="ECO:0000259" key="15">
    <source>
        <dbReference type="PROSITE" id="PS50261"/>
    </source>
</evidence>
<dbReference type="GO" id="GO:0004930">
    <property type="term" value="F:G protein-coupled receptor activity"/>
    <property type="evidence" value="ECO:0007669"/>
    <property type="project" value="InterPro"/>
</dbReference>
<keyword evidence="5 13" id="KW-0732">Signal</keyword>
<accession>A0A914XRU5</accession>
<dbReference type="InterPro" id="IPR051963">
    <property type="entry name" value="Adhesion_GPCR_A"/>
</dbReference>
<evidence type="ECO:0000313" key="18">
    <source>
        <dbReference type="WBParaSite" id="PSAMB.scaffold957size38117.g9897.t1"/>
    </source>
</evidence>
<comment type="subcellular location">
    <subcellularLocation>
        <location evidence="1">Membrane</location>
        <topology evidence="1">Multi-pass membrane protein</topology>
    </subcellularLocation>
</comment>
<feature type="transmembrane region" description="Helical" evidence="12">
    <location>
        <begin position="912"/>
        <end position="936"/>
    </location>
</feature>
<dbReference type="InterPro" id="IPR036445">
    <property type="entry name" value="GPCR_2_extracell_dom_sf"/>
</dbReference>
<feature type="chain" id="PRO_5037655342" evidence="13">
    <location>
        <begin position="26"/>
        <end position="1234"/>
    </location>
</feature>
<feature type="transmembrane region" description="Helical" evidence="12">
    <location>
        <begin position="754"/>
        <end position="778"/>
    </location>
</feature>
<evidence type="ECO:0000256" key="6">
    <source>
        <dbReference type="ARBA" id="ARBA00022737"/>
    </source>
</evidence>
<dbReference type="GO" id="GO:0005886">
    <property type="term" value="C:plasma membrane"/>
    <property type="evidence" value="ECO:0007669"/>
    <property type="project" value="TreeGrafter"/>
</dbReference>
<name>A0A914XRU5_9BILA</name>
<dbReference type="InterPro" id="IPR036179">
    <property type="entry name" value="Ig-like_dom_sf"/>
</dbReference>
<keyword evidence="9" id="KW-1015">Disulfide bond</keyword>
<dbReference type="PROSITE" id="PS50261">
    <property type="entry name" value="G_PROTEIN_RECEP_F2_4"/>
    <property type="match status" value="1"/>
</dbReference>
<dbReference type="PROSITE" id="PS50227">
    <property type="entry name" value="G_PROTEIN_RECEP_F2_3"/>
    <property type="match status" value="1"/>
</dbReference>
<evidence type="ECO:0000256" key="2">
    <source>
        <dbReference type="ARBA" id="ARBA00007343"/>
    </source>
</evidence>
<evidence type="ECO:0000256" key="9">
    <source>
        <dbReference type="ARBA" id="ARBA00023157"/>
    </source>
</evidence>
<feature type="domain" description="Ig-like" evidence="16">
    <location>
        <begin position="249"/>
        <end position="350"/>
    </location>
</feature>
<feature type="signal peptide" evidence="13">
    <location>
        <begin position="1"/>
        <end position="25"/>
    </location>
</feature>
<sequence length="1234" mass="136459">MDVSNGVYWRRLASILLLLVVLVVGSEVKRLECVPRCECPSEWVVDCSNRSFSTLIDAARAGAGSELFMAPLVPPTAKKLDLSGNHISQLDSNALTGLRNPEQLIELDLSNNRLTLIAPGAFRMLKNLQKLNLSNNRLHSLNRTVFSGLASLQSLILDDNPLAAFPDKTFASLHSLTFISIRSPQLNCDCQMVDFRRWALRRSEDDDSKSVAISDRTRCVFPLQFRDRKLGDLRPKMLKRMCGKGDLNPEVFAIEPTGPSVIFYPGEDRSLLCKVTNVDADLRIEWLHNNAPVGGNITNHRQVSPETLTPDGRLRVAVVRLNRITFEDAGDWTCHIENNKSTMRRTIRLMPLPIGHEQCVEESFDDEKGEFLWPNTERGQTRNLECSGGPNGSFANRQCDSLGNWLKMDTSECDFASNTTRALWNLLTDNRQQHRLTKLANITTAAAEPLASFDIRVASWIVGNTSINASDHSLFLVVASNLMDASQLTLRSEANLGAFRRRLAANEFASFGPVQSHKNLAMCQRMSTFAPLLLIGDANETADSGGEEGLVGAVVRERFVCSEYKLLHWLGFEMVSVRMPFEALRVVFSSAPIPAYGLFRLLWMRTPRLFDSVYSTDGEWVAENDVLGVRIKRENSTIDRLFGQNPLSTDEERETSGNASLISPVVFTFELGTPTDQVALGAWEEASHAWRVVTEEVCARSRIGRAGASFSCQPAFLTPYFLQLPLNISYFTVLQNATVLAALRADKTPVVLMAWMYASAGFLSCCLLVTIIVHVFCVKSIGASTKLRHCLINCWLSLCAVSLSFTLGIDKVHLAVVCECVGVVTHYSALAALLWLVLTLRTIQRKTWKAAYPTARSEEESPFPVSQHGPLVGLYFLAYGLPLIACSFALALDKSAYTVSGTFCFLSPMSGGLFYLWFFGPACLLLAIGGLFWLVGQCTATAASRRLSSMGADRTRNLSATMTTADDSAVPLMNNCSRRDDDQLSAQTSLVDHDLSSAFHIRTAGFLLTAYVIAVISAALYTWPPSAVLPYLPEYILITSVTYSVACCLMGVLVLGAHVSCRSDLKRRWSTRSPPEQPTMNGAATNVTVVIRAQQEERPAKRRRSQGVDTVPSNVSRRESPMGQSYSSELNGSWRSAKAERAMQMSAKKYYQRQREMKETGLNGSALSDVQTSVIVEENESDGVDVAVFRRRLTDAVSPVVEEHDYYNVEMLLADKAVVANGRATHGLSSETRF</sequence>
<dbReference type="GO" id="GO:0007166">
    <property type="term" value="P:cell surface receptor signaling pathway"/>
    <property type="evidence" value="ECO:0007669"/>
    <property type="project" value="InterPro"/>
</dbReference>
<dbReference type="Gene3D" id="3.80.10.10">
    <property type="entry name" value="Ribonuclease Inhibitor"/>
    <property type="match status" value="1"/>
</dbReference>
<dbReference type="InterPro" id="IPR032675">
    <property type="entry name" value="LRR_dom_sf"/>
</dbReference>
<dbReference type="CDD" id="cd00096">
    <property type="entry name" value="Ig"/>
    <property type="match status" value="1"/>
</dbReference>
<dbReference type="InterPro" id="IPR017981">
    <property type="entry name" value="GPCR_2-like_7TM"/>
</dbReference>
<dbReference type="WBParaSite" id="PSAMB.scaffold957size38117.g9897.t1">
    <property type="protein sequence ID" value="PSAMB.scaffold957size38117.g9897.t1"/>
    <property type="gene ID" value="PSAMB.scaffold957size38117.g9897"/>
</dbReference>
<dbReference type="Gene3D" id="1.20.1070.10">
    <property type="entry name" value="Rhodopsin 7-helix transmembrane proteins"/>
    <property type="match status" value="1"/>
</dbReference>
<dbReference type="InterPro" id="IPR003591">
    <property type="entry name" value="Leu-rich_rpt_typical-subtyp"/>
</dbReference>
<feature type="transmembrane region" description="Helical" evidence="12">
    <location>
        <begin position="790"/>
        <end position="808"/>
    </location>
</feature>
<feature type="transmembrane region" description="Helical" evidence="12">
    <location>
        <begin position="814"/>
        <end position="838"/>
    </location>
</feature>
<comment type="similarity">
    <text evidence="2">Belongs to the G-protein coupled receptor 2 family. Adhesion G-protein coupled receptor (ADGR) subfamily.</text>
</comment>
<dbReference type="Pfam" id="PF13855">
    <property type="entry name" value="LRR_8"/>
    <property type="match status" value="1"/>
</dbReference>
<dbReference type="InterPro" id="IPR007110">
    <property type="entry name" value="Ig-like_dom"/>
</dbReference>
<feature type="compositionally biased region" description="Polar residues" evidence="11">
    <location>
        <begin position="1122"/>
        <end position="1133"/>
    </location>
</feature>
<keyword evidence="8 12" id="KW-0472">Membrane</keyword>
<keyword evidence="7 12" id="KW-1133">Transmembrane helix</keyword>
<evidence type="ECO:0000256" key="11">
    <source>
        <dbReference type="SAM" id="MobiDB-lite"/>
    </source>
</evidence>
<dbReference type="SUPFAM" id="SSF48726">
    <property type="entry name" value="Immunoglobulin"/>
    <property type="match status" value="1"/>
</dbReference>
<feature type="domain" description="G-protein coupled receptors family 2 profile 2" evidence="15">
    <location>
        <begin position="752"/>
        <end position="936"/>
    </location>
</feature>
<dbReference type="Proteomes" id="UP000887566">
    <property type="component" value="Unplaced"/>
</dbReference>
<dbReference type="PROSITE" id="PS51450">
    <property type="entry name" value="LRR"/>
    <property type="match status" value="2"/>
</dbReference>
<evidence type="ECO:0000256" key="12">
    <source>
        <dbReference type="SAM" id="Phobius"/>
    </source>
</evidence>
<dbReference type="SUPFAM" id="SSF52058">
    <property type="entry name" value="L domain-like"/>
    <property type="match status" value="1"/>
</dbReference>
<evidence type="ECO:0000256" key="7">
    <source>
        <dbReference type="ARBA" id="ARBA00022989"/>
    </source>
</evidence>
<evidence type="ECO:0000313" key="17">
    <source>
        <dbReference type="Proteomes" id="UP000887566"/>
    </source>
</evidence>
<dbReference type="SMART" id="SM00369">
    <property type="entry name" value="LRR_TYP"/>
    <property type="match status" value="4"/>
</dbReference>
<evidence type="ECO:0000259" key="14">
    <source>
        <dbReference type="PROSITE" id="PS50227"/>
    </source>
</evidence>
<keyword evidence="6" id="KW-0677">Repeat</keyword>
<keyword evidence="10" id="KW-0675">Receptor</keyword>
<feature type="transmembrane region" description="Helical" evidence="12">
    <location>
        <begin position="1004"/>
        <end position="1023"/>
    </location>
</feature>
<evidence type="ECO:0000256" key="8">
    <source>
        <dbReference type="ARBA" id="ARBA00023136"/>
    </source>
</evidence>
<organism evidence="17 18">
    <name type="scientific">Plectus sambesii</name>
    <dbReference type="NCBI Taxonomy" id="2011161"/>
    <lineage>
        <taxon>Eukaryota</taxon>
        <taxon>Metazoa</taxon>
        <taxon>Ecdysozoa</taxon>
        <taxon>Nematoda</taxon>
        <taxon>Chromadorea</taxon>
        <taxon>Plectida</taxon>
        <taxon>Plectina</taxon>
        <taxon>Plectoidea</taxon>
        <taxon>Plectidae</taxon>
        <taxon>Plectus</taxon>
    </lineage>
</organism>
<keyword evidence="4 12" id="KW-0812">Transmembrane</keyword>
<dbReference type="Gene3D" id="2.60.40.10">
    <property type="entry name" value="Immunoglobulins"/>
    <property type="match status" value="1"/>
</dbReference>
<reference evidence="18" key="1">
    <citation type="submission" date="2022-11" db="UniProtKB">
        <authorList>
            <consortium name="WormBaseParasite"/>
        </authorList>
    </citation>
    <scope>IDENTIFICATION</scope>
</reference>
<feature type="region of interest" description="Disordered" evidence="11">
    <location>
        <begin position="1095"/>
        <end position="1133"/>
    </location>
</feature>
<dbReference type="PRINTS" id="PR00019">
    <property type="entry name" value="LEURICHRPT"/>
</dbReference>
<feature type="transmembrane region" description="Helical" evidence="12">
    <location>
        <begin position="871"/>
        <end position="892"/>
    </location>
</feature>
<dbReference type="PANTHER" id="PTHR45930:SF4">
    <property type="entry name" value="ADHESION G PROTEIN-COUPLED RECEPTOR A3"/>
    <property type="match status" value="1"/>
</dbReference>
<dbReference type="Gene3D" id="4.10.1240.10">
    <property type="entry name" value="GPCR, family 2, extracellular hormone receptor domain"/>
    <property type="match status" value="1"/>
</dbReference>
<evidence type="ECO:0000256" key="13">
    <source>
        <dbReference type="SAM" id="SignalP"/>
    </source>
</evidence>